<dbReference type="EMBL" id="JBHRWO010000004">
    <property type="protein sequence ID" value="MFC3491542.1"/>
    <property type="molecule type" value="Genomic_DNA"/>
</dbReference>
<keyword evidence="2" id="KW-1185">Reference proteome</keyword>
<accession>A0ABV7PVF6</accession>
<protein>
    <submittedName>
        <fullName evidence="1">Uncharacterized protein</fullName>
    </submittedName>
</protein>
<organism evidence="1 2">
    <name type="scientific">Glycomyces rhizosphaerae</name>
    <dbReference type="NCBI Taxonomy" id="2054422"/>
    <lineage>
        <taxon>Bacteria</taxon>
        <taxon>Bacillati</taxon>
        <taxon>Actinomycetota</taxon>
        <taxon>Actinomycetes</taxon>
        <taxon>Glycomycetales</taxon>
        <taxon>Glycomycetaceae</taxon>
        <taxon>Glycomyces</taxon>
    </lineage>
</organism>
<dbReference type="InterPro" id="IPR045428">
    <property type="entry name" value="EACC1"/>
</dbReference>
<sequence>MDVEIAVTGADDPRGELESLWQWLNQDGDYQGQVDFAPAEIKEGELGALQEFLLAAIAAGGLDALGRTIGVWLGTRQSGIKVSLRADGTVKEVSASGPAAMIVAKHLFGNEGPKRIDKGE</sequence>
<reference evidence="2" key="1">
    <citation type="journal article" date="2019" name="Int. J. Syst. Evol. Microbiol.">
        <title>The Global Catalogue of Microorganisms (GCM) 10K type strain sequencing project: providing services to taxonomists for standard genome sequencing and annotation.</title>
        <authorList>
            <consortium name="The Broad Institute Genomics Platform"/>
            <consortium name="The Broad Institute Genome Sequencing Center for Infectious Disease"/>
            <person name="Wu L."/>
            <person name="Ma J."/>
        </authorList>
    </citation>
    <scope>NUCLEOTIDE SEQUENCE [LARGE SCALE GENOMIC DNA]</scope>
    <source>
        <strain evidence="2">CGMCC 4.7396</strain>
    </source>
</reference>
<gene>
    <name evidence="1" type="ORF">ACFO8M_03455</name>
</gene>
<dbReference type="Pfam" id="PF19953">
    <property type="entry name" value="EACC1"/>
    <property type="match status" value="1"/>
</dbReference>
<comment type="caution">
    <text evidence="1">The sequence shown here is derived from an EMBL/GenBank/DDBJ whole genome shotgun (WGS) entry which is preliminary data.</text>
</comment>
<dbReference type="RefSeq" id="WP_387970512.1">
    <property type="nucleotide sequence ID" value="NZ_JBHRWO010000004.1"/>
</dbReference>
<evidence type="ECO:0000313" key="1">
    <source>
        <dbReference type="EMBL" id="MFC3491542.1"/>
    </source>
</evidence>
<name>A0ABV7PVF6_9ACTN</name>
<dbReference type="Proteomes" id="UP001595712">
    <property type="component" value="Unassembled WGS sequence"/>
</dbReference>
<evidence type="ECO:0000313" key="2">
    <source>
        <dbReference type="Proteomes" id="UP001595712"/>
    </source>
</evidence>
<proteinExistence type="predicted"/>